<keyword evidence="3" id="KW-1185">Reference proteome</keyword>
<dbReference type="AlphaFoldDB" id="A0A090VXR7"/>
<dbReference type="SUPFAM" id="SSF55166">
    <property type="entry name" value="Hedgehog/DD-peptidase"/>
    <property type="match status" value="1"/>
</dbReference>
<feature type="domain" description="Peptidase M15A C-terminal" evidence="1">
    <location>
        <begin position="7"/>
        <end position="107"/>
    </location>
</feature>
<organism evidence="2 3">
    <name type="scientific">Pseudescherichia vulneris NBRC 102420</name>
    <dbReference type="NCBI Taxonomy" id="1115515"/>
    <lineage>
        <taxon>Bacteria</taxon>
        <taxon>Pseudomonadati</taxon>
        <taxon>Pseudomonadota</taxon>
        <taxon>Gammaproteobacteria</taxon>
        <taxon>Enterobacterales</taxon>
        <taxon>Enterobacteriaceae</taxon>
        <taxon>Pseudescherichia</taxon>
    </lineage>
</organism>
<evidence type="ECO:0000313" key="2">
    <source>
        <dbReference type="EMBL" id="GAL60007.1"/>
    </source>
</evidence>
<dbReference type="OrthoDB" id="5242612at2"/>
<gene>
    <name evidence="2" type="ORF">EV102420_26_00270</name>
</gene>
<dbReference type="Gene3D" id="3.30.1380.10">
    <property type="match status" value="1"/>
</dbReference>
<accession>A0A090VXR7</accession>
<dbReference type="STRING" id="1115515.EV102420_26_00270"/>
<dbReference type="EMBL" id="BBMZ01000026">
    <property type="protein sequence ID" value="GAL60007.1"/>
    <property type="molecule type" value="Genomic_DNA"/>
</dbReference>
<dbReference type="Pfam" id="PF08291">
    <property type="entry name" value="Peptidase_M15_3"/>
    <property type="match status" value="1"/>
</dbReference>
<name>A0A090VXR7_PSEVU</name>
<evidence type="ECO:0000259" key="1">
    <source>
        <dbReference type="Pfam" id="PF08291"/>
    </source>
</evidence>
<proteinExistence type="predicted"/>
<dbReference type="RefSeq" id="WP_042394754.1">
    <property type="nucleotide sequence ID" value="NZ_BBMZ01000026.1"/>
</dbReference>
<reference evidence="2 3" key="1">
    <citation type="submission" date="2014-09" db="EMBL/GenBank/DDBJ databases">
        <title>Whole genome shotgun sequence of Escherichia vulneris NBRC 102420.</title>
        <authorList>
            <person name="Yoshida Y."/>
            <person name="Hosoyama A."/>
            <person name="Tsuchikane K."/>
            <person name="Ohji S."/>
            <person name="Ichikawa N."/>
            <person name="Kimura A."/>
            <person name="Yamazoe A."/>
            <person name="Ezaki T."/>
            <person name="Fujita N."/>
        </authorList>
    </citation>
    <scope>NUCLEOTIDE SEQUENCE [LARGE SCALE GENOMIC DNA]</scope>
    <source>
        <strain evidence="2 3">NBRC 102420</strain>
    </source>
</reference>
<protein>
    <submittedName>
        <fullName evidence="2">Peptidase M15 family protein</fullName>
    </submittedName>
</protein>
<dbReference type="Proteomes" id="UP000029462">
    <property type="component" value="Unassembled WGS sequence"/>
</dbReference>
<comment type="caution">
    <text evidence="2">The sequence shown here is derived from an EMBL/GenBank/DDBJ whole genome shotgun (WGS) entry which is preliminary data.</text>
</comment>
<dbReference type="InterPro" id="IPR009045">
    <property type="entry name" value="Zn_M74/Hedgehog-like"/>
</dbReference>
<evidence type="ECO:0000313" key="3">
    <source>
        <dbReference type="Proteomes" id="UP000029462"/>
    </source>
</evidence>
<sequence>MGDISMHFNRQEFACHCGCGFAAVDKQLNDVLEDIRCYFNAPVMINSACRCVAYNQKVGGAQKSQHTRGMAADIKVSNISANIVADYIEHKHDKCSVGRYDTFTHIDVREVPARWDRRTR</sequence>
<dbReference type="eggNOG" id="COG3108">
    <property type="taxonomic scope" value="Bacteria"/>
</dbReference>
<dbReference type="InterPro" id="IPR013230">
    <property type="entry name" value="Peptidase_M15A_C"/>
</dbReference>